<feature type="domain" description="SUZ" evidence="2">
    <location>
        <begin position="86"/>
        <end position="169"/>
    </location>
</feature>
<dbReference type="RefSeq" id="XP_040725688.1">
    <property type="nucleotide sequence ID" value="XM_040871159.1"/>
</dbReference>
<dbReference type="PANTHER" id="PTHR15672:SF8">
    <property type="entry name" value="PROTEIN ENCORE"/>
    <property type="match status" value="1"/>
</dbReference>
<dbReference type="InterPro" id="IPR024771">
    <property type="entry name" value="SUZ"/>
</dbReference>
<evidence type="ECO:0000256" key="1">
    <source>
        <dbReference type="SAM" id="MobiDB-lite"/>
    </source>
</evidence>
<comment type="caution">
    <text evidence="3">The sequence shown here is derived from an EMBL/GenBank/DDBJ whole genome shotgun (WGS) entry which is preliminary data.</text>
</comment>
<dbReference type="Gene3D" id="3.30.1370.50">
    <property type="entry name" value="R3H-like domain"/>
    <property type="match status" value="1"/>
</dbReference>
<dbReference type="InterPro" id="IPR036867">
    <property type="entry name" value="R3H_dom_sf"/>
</dbReference>
<dbReference type="GO" id="GO:0003676">
    <property type="term" value="F:nucleic acid binding"/>
    <property type="evidence" value="ECO:0007669"/>
    <property type="project" value="InterPro"/>
</dbReference>
<evidence type="ECO:0000313" key="4">
    <source>
        <dbReference type="Proteomes" id="UP000193685"/>
    </source>
</evidence>
<feature type="region of interest" description="Disordered" evidence="1">
    <location>
        <begin position="106"/>
        <end position="154"/>
    </location>
</feature>
<evidence type="ECO:0000313" key="3">
    <source>
        <dbReference type="EMBL" id="ORY83107.1"/>
    </source>
</evidence>
<dbReference type="STRING" id="56484.A0A1Y2FHM1"/>
<dbReference type="PANTHER" id="PTHR15672">
    <property type="entry name" value="CAMP-REGULATED PHOSPHOPROTEIN 21 RELATED R3H DOMAIN CONTAINING PROTEIN"/>
    <property type="match status" value="1"/>
</dbReference>
<feature type="region of interest" description="Disordered" evidence="1">
    <location>
        <begin position="170"/>
        <end position="251"/>
    </location>
</feature>
<accession>A0A1Y2FHM1</accession>
<evidence type="ECO:0000259" key="2">
    <source>
        <dbReference type="PROSITE" id="PS51673"/>
    </source>
</evidence>
<dbReference type="AlphaFoldDB" id="A0A1Y2FHM1"/>
<name>A0A1Y2FHM1_PROLT</name>
<proteinExistence type="predicted"/>
<keyword evidence="4" id="KW-1185">Reference proteome</keyword>
<dbReference type="PROSITE" id="PS51673">
    <property type="entry name" value="SUZ"/>
    <property type="match status" value="1"/>
</dbReference>
<dbReference type="SUPFAM" id="SSF82708">
    <property type="entry name" value="R3H domain"/>
    <property type="match status" value="1"/>
</dbReference>
<dbReference type="Proteomes" id="UP000193685">
    <property type="component" value="Unassembled WGS sequence"/>
</dbReference>
<feature type="compositionally biased region" description="Low complexity" evidence="1">
    <location>
        <begin position="128"/>
        <end position="145"/>
    </location>
</feature>
<dbReference type="InterPro" id="IPR051937">
    <property type="entry name" value="R3H_domain_containing"/>
</dbReference>
<protein>
    <recommendedName>
        <fullName evidence="2">SUZ domain-containing protein</fullName>
    </recommendedName>
</protein>
<reference evidence="3 4" key="1">
    <citation type="submission" date="2016-07" db="EMBL/GenBank/DDBJ databases">
        <title>Pervasive Adenine N6-methylation of Active Genes in Fungi.</title>
        <authorList>
            <consortium name="DOE Joint Genome Institute"/>
            <person name="Mondo S.J."/>
            <person name="Dannebaum R.O."/>
            <person name="Kuo R.C."/>
            <person name="Labutti K."/>
            <person name="Haridas S."/>
            <person name="Kuo A."/>
            <person name="Salamov A."/>
            <person name="Ahrendt S.R."/>
            <person name="Lipzen A."/>
            <person name="Sullivan W."/>
            <person name="Andreopoulos W.B."/>
            <person name="Clum A."/>
            <person name="Lindquist E."/>
            <person name="Daum C."/>
            <person name="Ramamoorthy G.K."/>
            <person name="Gryganskyi A."/>
            <person name="Culley D."/>
            <person name="Magnuson J.K."/>
            <person name="James T.Y."/>
            <person name="O'Malley M.A."/>
            <person name="Stajich J.E."/>
            <person name="Spatafora J.W."/>
            <person name="Visel A."/>
            <person name="Grigoriev I.V."/>
        </authorList>
    </citation>
    <scope>NUCLEOTIDE SEQUENCE [LARGE SCALE GENOMIC DNA]</scope>
    <source>
        <strain evidence="3 4">12-1054</strain>
    </source>
</reference>
<dbReference type="OrthoDB" id="278430at2759"/>
<dbReference type="Pfam" id="PF12752">
    <property type="entry name" value="SUZ"/>
    <property type="match status" value="1"/>
</dbReference>
<sequence>MTGNQIDEALLDALKTSTQHRVLLLALEAQLTAFIQTNLDLPVLETNRLNGFQRLLAHKLGDYYFVDHTLDRARGLIMFSRLPHSKVPEKTLMTLWQDAQREQADASGVSLAQQPKMRIMRRTDASHSSPATPRQASPAPSSAQSKDQEAKDKETRYNLARARIFKDFEPEAASATTSPQLAADDFPRQAFSDKGTRSSPGGRLQSRPFKARKAVPDPEYSRTLIPPAWSQGLSQGQSAQHAPSLDESPSFLEDNLQDRHAQYQNQAPANSDRLADALARGVPEFQMPTNTGGTNGRTISALPVPPRSPAGNIWQYKSTIPLSSANLAALEASTQQVDQSFRNLWLQPPRPE</sequence>
<organism evidence="3 4">
    <name type="scientific">Protomyces lactucae-debilis</name>
    <dbReference type="NCBI Taxonomy" id="2754530"/>
    <lineage>
        <taxon>Eukaryota</taxon>
        <taxon>Fungi</taxon>
        <taxon>Dikarya</taxon>
        <taxon>Ascomycota</taxon>
        <taxon>Taphrinomycotina</taxon>
        <taxon>Taphrinomycetes</taxon>
        <taxon>Taphrinales</taxon>
        <taxon>Protomycetaceae</taxon>
        <taxon>Protomyces</taxon>
    </lineage>
</organism>
<dbReference type="EMBL" id="MCFI01000008">
    <property type="protein sequence ID" value="ORY83107.1"/>
    <property type="molecule type" value="Genomic_DNA"/>
</dbReference>
<dbReference type="GeneID" id="63787758"/>
<gene>
    <name evidence="3" type="ORF">BCR37DRAFT_392465</name>
</gene>
<feature type="compositionally biased region" description="Polar residues" evidence="1">
    <location>
        <begin position="231"/>
        <end position="241"/>
    </location>
</feature>